<keyword evidence="1" id="KW-0408">Iron</keyword>
<sequence length="92" mass="10216">MADITCARCGATKPGFERAPFPGAIGARVLEGICPDCWGQWLKQQTMLINHYGLNVMDPQARQFLTRNMEAFLFKTGQQDDVDTSKQGTIAH</sequence>
<dbReference type="Pfam" id="PF04362">
    <property type="entry name" value="Iron_traffic"/>
    <property type="match status" value="1"/>
</dbReference>
<evidence type="ECO:0000313" key="3">
    <source>
        <dbReference type="EMBL" id="WKW13744.1"/>
    </source>
</evidence>
<protein>
    <submittedName>
        <fullName evidence="2">Oxidative damage protection protein</fullName>
    </submittedName>
</protein>
<accession>A0AA49JXL0</accession>
<dbReference type="Gene3D" id="1.10.3880.10">
    <property type="entry name" value="Fe(II) trafficking protein YggX"/>
    <property type="match status" value="1"/>
</dbReference>
<accession>A0AA49JRX4</accession>
<dbReference type="AlphaFoldDB" id="A0AA49JRX4"/>
<dbReference type="InterPro" id="IPR036766">
    <property type="entry name" value="Fe_traffick_prot_YggX_sf"/>
</dbReference>
<dbReference type="KEGG" id="pspc:Strain318_000067"/>
<dbReference type="GO" id="GO:0005829">
    <property type="term" value="C:cytosol"/>
    <property type="evidence" value="ECO:0007669"/>
    <property type="project" value="TreeGrafter"/>
</dbReference>
<evidence type="ECO:0000313" key="2">
    <source>
        <dbReference type="EMBL" id="WKW10835.1"/>
    </source>
</evidence>
<organism evidence="2">
    <name type="scientific">Pseudogemmatithrix spongiicola</name>
    <dbReference type="NCBI Taxonomy" id="3062599"/>
    <lineage>
        <taxon>Bacteria</taxon>
        <taxon>Pseudomonadati</taxon>
        <taxon>Gemmatimonadota</taxon>
        <taxon>Gemmatimonadia</taxon>
        <taxon>Gemmatimonadales</taxon>
        <taxon>Gemmatimonadaceae</taxon>
        <taxon>Pseudogemmatithrix</taxon>
    </lineage>
</organism>
<dbReference type="GO" id="GO:0034599">
    <property type="term" value="P:cellular response to oxidative stress"/>
    <property type="evidence" value="ECO:0007669"/>
    <property type="project" value="TreeGrafter"/>
</dbReference>
<reference evidence="2" key="1">
    <citation type="submission" date="2023-07" db="EMBL/GenBank/DDBJ databases">
        <authorList>
            <person name="Haufschild T."/>
            <person name="Kallscheuer N."/>
            <person name="Hammer J."/>
            <person name="Kohn T."/>
            <person name="Kabuu M."/>
            <person name="Jogler M."/>
            <person name="Wohfarth N."/>
            <person name="Heuer A."/>
            <person name="Rohde M."/>
            <person name="van Teeseling M.C.F."/>
            <person name="Jogler C."/>
        </authorList>
    </citation>
    <scope>NUCLEOTIDE SEQUENCE</scope>
    <source>
        <strain evidence="2">Strain 138</strain>
        <strain evidence="3">Strain 318</strain>
    </source>
</reference>
<dbReference type="GO" id="GO:0005506">
    <property type="term" value="F:iron ion binding"/>
    <property type="evidence" value="ECO:0007669"/>
    <property type="project" value="InterPro"/>
</dbReference>
<gene>
    <name evidence="2" type="ORF">Strain138_000067</name>
    <name evidence="3" type="ORF">Strain318_000067</name>
</gene>
<dbReference type="PANTHER" id="PTHR36965:SF1">
    <property type="entry name" value="FE(2+)-TRAFFICKING PROTEIN-RELATED"/>
    <property type="match status" value="1"/>
</dbReference>
<dbReference type="InterPro" id="IPR007457">
    <property type="entry name" value="Fe_traffick_prot_YggX"/>
</dbReference>
<dbReference type="SUPFAM" id="SSF111148">
    <property type="entry name" value="YggX-like"/>
    <property type="match status" value="1"/>
</dbReference>
<evidence type="ECO:0000313" key="4">
    <source>
        <dbReference type="Proteomes" id="UP001229955"/>
    </source>
</evidence>
<dbReference type="PANTHER" id="PTHR36965">
    <property type="entry name" value="FE(2+)-TRAFFICKING PROTEIN-RELATED"/>
    <property type="match status" value="1"/>
</dbReference>
<dbReference type="NCBIfam" id="NF003817">
    <property type="entry name" value="PRK05408.1"/>
    <property type="match status" value="1"/>
</dbReference>
<dbReference type="EMBL" id="CP130613">
    <property type="protein sequence ID" value="WKW13744.1"/>
    <property type="molecule type" value="Genomic_DNA"/>
</dbReference>
<evidence type="ECO:0000256" key="1">
    <source>
        <dbReference type="ARBA" id="ARBA00023004"/>
    </source>
</evidence>
<proteinExistence type="predicted"/>
<keyword evidence="4" id="KW-1185">Reference proteome</keyword>
<dbReference type="EMBL" id="CP130612">
    <property type="protein sequence ID" value="WKW10835.1"/>
    <property type="molecule type" value="Genomic_DNA"/>
</dbReference>
<dbReference type="Proteomes" id="UP001229955">
    <property type="component" value="Chromosome"/>
</dbReference>
<name>A0AA49JRX4_9BACT</name>